<feature type="non-terminal residue" evidence="1">
    <location>
        <position position="1"/>
    </location>
</feature>
<organism evidence="1">
    <name type="scientific">marine sediment metagenome</name>
    <dbReference type="NCBI Taxonomy" id="412755"/>
    <lineage>
        <taxon>unclassified sequences</taxon>
        <taxon>metagenomes</taxon>
        <taxon>ecological metagenomes</taxon>
    </lineage>
</organism>
<comment type="caution">
    <text evidence="1">The sequence shown here is derived from an EMBL/GenBank/DDBJ whole genome shotgun (WGS) entry which is preliminary data.</text>
</comment>
<sequence length="181" mass="19418">VWKALTTEEKEAWRGVCPGLTPYQCFMSAELLKAPPLPPFDIGAEALVRTDSLTAAYTLVAKENPASASGKIHTIEIWARLPLEACEVATFFVVSGSNLSTRDTALIGDVPAGSKKTFTVDLDVRVGDYIGVHCISGTIAVDTSGGAGIWHWNADYIPCTNKFFNQIAGYVMSLYGIGVET</sequence>
<accession>X1MIC4</accession>
<gene>
    <name evidence="1" type="ORF">S06H3_30826</name>
</gene>
<dbReference type="AlphaFoldDB" id="X1MIC4"/>
<protein>
    <submittedName>
        <fullName evidence="1">Uncharacterized protein</fullName>
    </submittedName>
</protein>
<evidence type="ECO:0000313" key="1">
    <source>
        <dbReference type="EMBL" id="GAI31407.1"/>
    </source>
</evidence>
<dbReference type="EMBL" id="BARV01018190">
    <property type="protein sequence ID" value="GAI31407.1"/>
    <property type="molecule type" value="Genomic_DNA"/>
</dbReference>
<name>X1MIC4_9ZZZZ</name>
<reference evidence="1" key="1">
    <citation type="journal article" date="2014" name="Front. Microbiol.">
        <title>High frequency of phylogenetically diverse reductive dehalogenase-homologous genes in deep subseafloor sedimentary metagenomes.</title>
        <authorList>
            <person name="Kawai M."/>
            <person name="Futagami T."/>
            <person name="Toyoda A."/>
            <person name="Takaki Y."/>
            <person name="Nishi S."/>
            <person name="Hori S."/>
            <person name="Arai W."/>
            <person name="Tsubouchi T."/>
            <person name="Morono Y."/>
            <person name="Uchiyama I."/>
            <person name="Ito T."/>
            <person name="Fujiyama A."/>
            <person name="Inagaki F."/>
            <person name="Takami H."/>
        </authorList>
    </citation>
    <scope>NUCLEOTIDE SEQUENCE</scope>
    <source>
        <strain evidence="1">Expedition CK06-06</strain>
    </source>
</reference>
<proteinExistence type="predicted"/>